<feature type="domain" description="Sushi" evidence="3">
    <location>
        <begin position="1"/>
        <end position="56"/>
    </location>
</feature>
<feature type="non-terminal residue" evidence="4">
    <location>
        <position position="56"/>
    </location>
</feature>
<comment type="caution">
    <text evidence="2">Lacks conserved residue(s) required for the propagation of feature annotation.</text>
</comment>
<keyword evidence="1 2" id="KW-1015">Disulfide bond</keyword>
<reference evidence="4 5" key="1">
    <citation type="submission" date="2024-11" db="EMBL/GenBank/DDBJ databases">
        <title>Chromosome-level genome assembly of the freshwater bivalve Anodonta woodiana.</title>
        <authorList>
            <person name="Chen X."/>
        </authorList>
    </citation>
    <scope>NUCLEOTIDE SEQUENCE [LARGE SCALE GENOMIC DNA]</scope>
    <source>
        <strain evidence="4">MN2024</strain>
        <tissue evidence="4">Gills</tissue>
    </source>
</reference>
<dbReference type="SUPFAM" id="SSF57535">
    <property type="entry name" value="Complement control module/SCR domain"/>
    <property type="match status" value="1"/>
</dbReference>
<dbReference type="SMART" id="SM00032">
    <property type="entry name" value="CCP"/>
    <property type="match status" value="1"/>
</dbReference>
<keyword evidence="2" id="KW-0768">Sushi</keyword>
<dbReference type="CDD" id="cd00033">
    <property type="entry name" value="CCP"/>
    <property type="match status" value="1"/>
</dbReference>
<evidence type="ECO:0000259" key="3">
    <source>
        <dbReference type="PROSITE" id="PS50923"/>
    </source>
</evidence>
<sequence length="56" mass="6419">CPNVNVNKATETTIKSDSEVGKTMQFLCNNRFVIQGYEKITCQADYTWDHEAPFCE</sequence>
<dbReference type="InterPro" id="IPR000436">
    <property type="entry name" value="Sushi_SCR_CCP_dom"/>
</dbReference>
<organism evidence="4 5">
    <name type="scientific">Sinanodonta woodiana</name>
    <name type="common">Chinese pond mussel</name>
    <name type="synonym">Anodonta woodiana</name>
    <dbReference type="NCBI Taxonomy" id="1069815"/>
    <lineage>
        <taxon>Eukaryota</taxon>
        <taxon>Metazoa</taxon>
        <taxon>Spiralia</taxon>
        <taxon>Lophotrochozoa</taxon>
        <taxon>Mollusca</taxon>
        <taxon>Bivalvia</taxon>
        <taxon>Autobranchia</taxon>
        <taxon>Heteroconchia</taxon>
        <taxon>Palaeoheterodonta</taxon>
        <taxon>Unionida</taxon>
        <taxon>Unionoidea</taxon>
        <taxon>Unionidae</taxon>
        <taxon>Unioninae</taxon>
        <taxon>Sinanodonta</taxon>
    </lineage>
</organism>
<dbReference type="Pfam" id="PF00084">
    <property type="entry name" value="Sushi"/>
    <property type="match status" value="1"/>
</dbReference>
<keyword evidence="5" id="KW-1185">Reference proteome</keyword>
<evidence type="ECO:0000256" key="1">
    <source>
        <dbReference type="ARBA" id="ARBA00023157"/>
    </source>
</evidence>
<evidence type="ECO:0000313" key="4">
    <source>
        <dbReference type="EMBL" id="KAL3883338.1"/>
    </source>
</evidence>
<gene>
    <name evidence="4" type="ORF">ACJMK2_029612</name>
</gene>
<dbReference type="PROSITE" id="PS50923">
    <property type="entry name" value="SUSHI"/>
    <property type="match status" value="1"/>
</dbReference>
<feature type="disulfide bond" evidence="2">
    <location>
        <begin position="28"/>
        <end position="55"/>
    </location>
</feature>
<evidence type="ECO:0000313" key="5">
    <source>
        <dbReference type="Proteomes" id="UP001634394"/>
    </source>
</evidence>
<dbReference type="Proteomes" id="UP001634394">
    <property type="component" value="Unassembled WGS sequence"/>
</dbReference>
<dbReference type="EMBL" id="JBJQND010000003">
    <property type="protein sequence ID" value="KAL3883338.1"/>
    <property type="molecule type" value="Genomic_DNA"/>
</dbReference>
<accession>A0ABD3XD24</accession>
<protein>
    <recommendedName>
        <fullName evidence="3">Sushi domain-containing protein</fullName>
    </recommendedName>
</protein>
<dbReference type="AlphaFoldDB" id="A0ABD3XD24"/>
<comment type="caution">
    <text evidence="4">The sequence shown here is derived from an EMBL/GenBank/DDBJ whole genome shotgun (WGS) entry which is preliminary data.</text>
</comment>
<dbReference type="Gene3D" id="2.10.70.10">
    <property type="entry name" value="Complement Module, domain 1"/>
    <property type="match status" value="1"/>
</dbReference>
<evidence type="ECO:0000256" key="2">
    <source>
        <dbReference type="PROSITE-ProRule" id="PRU00302"/>
    </source>
</evidence>
<proteinExistence type="predicted"/>
<name>A0ABD3XD24_SINWO</name>
<dbReference type="InterPro" id="IPR035976">
    <property type="entry name" value="Sushi/SCR/CCP_sf"/>
</dbReference>
<feature type="non-terminal residue" evidence="4">
    <location>
        <position position="1"/>
    </location>
</feature>